<evidence type="ECO:0000256" key="5">
    <source>
        <dbReference type="ARBA" id="ARBA00022679"/>
    </source>
</evidence>
<evidence type="ECO:0000313" key="15">
    <source>
        <dbReference type="EMBL" id="MBB3147785.1"/>
    </source>
</evidence>
<dbReference type="InterPro" id="IPR003852">
    <property type="entry name" value="Sig_transdc_His_kinase_KdpD_N"/>
</dbReference>
<dbReference type="Gene3D" id="3.30.450.40">
    <property type="match status" value="1"/>
</dbReference>
<dbReference type="SMART" id="SM00387">
    <property type="entry name" value="HATPase_c"/>
    <property type="match status" value="1"/>
</dbReference>
<dbReference type="InterPro" id="IPR014729">
    <property type="entry name" value="Rossmann-like_a/b/a_fold"/>
</dbReference>
<keyword evidence="4" id="KW-0597">Phosphoprotein</keyword>
<dbReference type="InterPro" id="IPR025201">
    <property type="entry name" value="KdpD_TM"/>
</dbReference>
<dbReference type="PROSITE" id="PS50109">
    <property type="entry name" value="HIS_KIN"/>
    <property type="match status" value="1"/>
</dbReference>
<dbReference type="InterPro" id="IPR038318">
    <property type="entry name" value="KdpD_sf"/>
</dbReference>
<dbReference type="InterPro" id="IPR003594">
    <property type="entry name" value="HATPase_dom"/>
</dbReference>
<evidence type="ECO:0000256" key="10">
    <source>
        <dbReference type="ARBA" id="ARBA00022989"/>
    </source>
</evidence>
<dbReference type="CDD" id="cd00082">
    <property type="entry name" value="HisKA"/>
    <property type="match status" value="1"/>
</dbReference>
<dbReference type="InterPro" id="IPR036097">
    <property type="entry name" value="HisK_dim/P_sf"/>
</dbReference>
<sequence>MADQGQKNRPDPDKLLQLAARETRGKLTVFLGAAPGVGKTYAMLLRARRLKEDGADIVIGLAETHGRVETAELLDGLEGIPRKQVNYRGKVLEEFDIDAAIARKPKIIIVDELPHTNVPGSRHPKRYQDIEELLWQGIDVWTAMNVQHLESLSDVVTSITGVTVREIVPDIVLKRADDVLLVDLPPAELIARLKEGKVYLPGNAERAAVGFFKPANLTALRELALRRTADRVDDQMIDLLRQNAIEGPWATGERLLVCVGPDSLSEKVVRTASRLASGLNARWLVVSLTQTNDAGGETSKRLDKLLDLAERLGAETRRVIAQDFVEEIFRIARRENVTQIVVGRPKSARFANPFRRSLPDEIIKRFTDIGVHIVTGEEQGTPYVPPSMRKRTRLELAKAIALPVAATGVTTLLGLAASDIVHAQNLSMLFLVAVILSAMICGRLSAVIAAGLAFVFYNFFFLEPLHDLSIAKPHQLFSLIIFLGVALMIGDLAGRLRDQVARSRNQAKNTQALYEFSRKLSGTARLDDVLISTATHLHSTFGTGIVILMPYDGELSLQTAWPPDLTLDGTDMTAVRWAYEKNERAGSDTATLPQIGWQFLPILTSNGVAGVLGLSTQNRAALGENDDRMLTAILDQTAIAIDRAQLVRENAKTAALQESDKLHTALFSSLSHDLKTPLASITGAVTTLRQLGSRIKADTRDDLLLSIEEEAGRLNRFVANLFDMTRIEAGTLKANNLPVDAAEIILSSIERTKKLKPGIAIDTSIAPDLPMVNGDASLLGQTLFNLLDNATKYAGDGPIAVYAKQDGPEVAISITDQGRGIPPKDLDKIFDKFYRRVKGDGRAPGTGLGLSISRGFIESMGGTIKAESPAIRKRGTRFIIRLPVANSDDEAMP</sequence>
<evidence type="ECO:0000256" key="8">
    <source>
        <dbReference type="ARBA" id="ARBA00022777"/>
    </source>
</evidence>
<dbReference type="Pfam" id="PF00512">
    <property type="entry name" value="HisKA"/>
    <property type="match status" value="1"/>
</dbReference>
<gene>
    <name evidence="15" type="ORF">FHS21_004217</name>
</gene>
<evidence type="ECO:0000313" key="16">
    <source>
        <dbReference type="Proteomes" id="UP000554520"/>
    </source>
</evidence>
<dbReference type="CDD" id="cd00075">
    <property type="entry name" value="HATPase"/>
    <property type="match status" value="1"/>
</dbReference>
<dbReference type="PANTHER" id="PTHR45569:SF1">
    <property type="entry name" value="SENSOR PROTEIN KDPD"/>
    <property type="match status" value="1"/>
</dbReference>
<dbReference type="Pfam" id="PF02702">
    <property type="entry name" value="KdpD"/>
    <property type="match status" value="1"/>
</dbReference>
<dbReference type="Proteomes" id="UP000554520">
    <property type="component" value="Unassembled WGS sequence"/>
</dbReference>
<feature type="domain" description="Histidine kinase" evidence="14">
    <location>
        <begin position="669"/>
        <end position="886"/>
    </location>
</feature>
<evidence type="ECO:0000256" key="13">
    <source>
        <dbReference type="SAM" id="Phobius"/>
    </source>
</evidence>
<organism evidence="15 16">
    <name type="scientific">Phyllobacterium trifolii</name>
    <dbReference type="NCBI Taxonomy" id="300193"/>
    <lineage>
        <taxon>Bacteria</taxon>
        <taxon>Pseudomonadati</taxon>
        <taxon>Pseudomonadota</taxon>
        <taxon>Alphaproteobacteria</taxon>
        <taxon>Hyphomicrobiales</taxon>
        <taxon>Phyllobacteriaceae</taxon>
        <taxon>Phyllobacterium</taxon>
    </lineage>
</organism>
<reference evidence="15 16" key="1">
    <citation type="submission" date="2020-08" db="EMBL/GenBank/DDBJ databases">
        <title>Genomic Encyclopedia of Type Strains, Phase III (KMG-III): the genomes of soil and plant-associated and newly described type strains.</title>
        <authorList>
            <person name="Whitman W."/>
        </authorList>
    </citation>
    <scope>NUCLEOTIDE SEQUENCE [LARGE SCALE GENOMIC DNA]</scope>
    <source>
        <strain evidence="15 16">CECT 7015</strain>
    </source>
</reference>
<accession>A0A839UCW8</accession>
<dbReference type="InterPro" id="IPR027417">
    <property type="entry name" value="P-loop_NTPase"/>
</dbReference>
<evidence type="ECO:0000256" key="11">
    <source>
        <dbReference type="ARBA" id="ARBA00023012"/>
    </source>
</evidence>
<keyword evidence="9" id="KW-0067">ATP-binding</keyword>
<keyword evidence="5 15" id="KW-0808">Transferase</keyword>
<dbReference type="GO" id="GO:0000155">
    <property type="term" value="F:phosphorelay sensor kinase activity"/>
    <property type="evidence" value="ECO:0007669"/>
    <property type="project" value="InterPro"/>
</dbReference>
<evidence type="ECO:0000256" key="7">
    <source>
        <dbReference type="ARBA" id="ARBA00022741"/>
    </source>
</evidence>
<dbReference type="Pfam" id="PF13492">
    <property type="entry name" value="GAF_3"/>
    <property type="match status" value="1"/>
</dbReference>
<evidence type="ECO:0000256" key="6">
    <source>
        <dbReference type="ARBA" id="ARBA00022692"/>
    </source>
</evidence>
<dbReference type="EC" id="2.7.13.3" evidence="3"/>
<dbReference type="PANTHER" id="PTHR45569">
    <property type="entry name" value="SENSOR PROTEIN KDPD"/>
    <property type="match status" value="1"/>
</dbReference>
<comment type="caution">
    <text evidence="15">The sequence shown here is derived from an EMBL/GenBank/DDBJ whole genome shotgun (WGS) entry which is preliminary data.</text>
</comment>
<evidence type="ECO:0000256" key="4">
    <source>
        <dbReference type="ARBA" id="ARBA00022553"/>
    </source>
</evidence>
<feature type="transmembrane region" description="Helical" evidence="13">
    <location>
        <begin position="396"/>
        <end position="417"/>
    </location>
</feature>
<dbReference type="GO" id="GO:0005886">
    <property type="term" value="C:plasma membrane"/>
    <property type="evidence" value="ECO:0007669"/>
    <property type="project" value="TreeGrafter"/>
</dbReference>
<dbReference type="AlphaFoldDB" id="A0A839UCW8"/>
<evidence type="ECO:0000256" key="9">
    <source>
        <dbReference type="ARBA" id="ARBA00022840"/>
    </source>
</evidence>
<comment type="catalytic activity">
    <reaction evidence="1">
        <text>ATP + protein L-histidine = ADP + protein N-phospho-L-histidine.</text>
        <dbReference type="EC" id="2.7.13.3"/>
    </reaction>
</comment>
<dbReference type="InterPro" id="IPR036890">
    <property type="entry name" value="HATPase_C_sf"/>
</dbReference>
<dbReference type="InterPro" id="IPR029016">
    <property type="entry name" value="GAF-like_dom_sf"/>
</dbReference>
<dbReference type="FunFam" id="3.40.50.300:FF:000483">
    <property type="entry name" value="Sensor histidine kinase KdpD"/>
    <property type="match status" value="1"/>
</dbReference>
<dbReference type="Gene3D" id="3.40.50.300">
    <property type="entry name" value="P-loop containing nucleotide triphosphate hydrolases"/>
    <property type="match status" value="1"/>
</dbReference>
<protein>
    <recommendedName>
        <fullName evidence="3">histidine kinase</fullName>
        <ecNumber evidence="3">2.7.13.3</ecNumber>
    </recommendedName>
</protein>
<dbReference type="InterPro" id="IPR004358">
    <property type="entry name" value="Sig_transdc_His_kin-like_C"/>
</dbReference>
<keyword evidence="16" id="KW-1185">Reference proteome</keyword>
<comment type="subcellular location">
    <subcellularLocation>
        <location evidence="2">Membrane</location>
        <topology evidence="2">Multi-pass membrane protein</topology>
    </subcellularLocation>
</comment>
<keyword evidence="6 13" id="KW-0812">Transmembrane</keyword>
<evidence type="ECO:0000256" key="1">
    <source>
        <dbReference type="ARBA" id="ARBA00000085"/>
    </source>
</evidence>
<proteinExistence type="predicted"/>
<dbReference type="Pfam" id="PF02518">
    <property type="entry name" value="HATPase_c"/>
    <property type="match status" value="1"/>
</dbReference>
<keyword evidence="7" id="KW-0547">Nucleotide-binding</keyword>
<keyword evidence="10 13" id="KW-1133">Transmembrane helix</keyword>
<dbReference type="SUPFAM" id="SSF52540">
    <property type="entry name" value="P-loop containing nucleoside triphosphate hydrolases"/>
    <property type="match status" value="1"/>
</dbReference>
<evidence type="ECO:0000256" key="12">
    <source>
        <dbReference type="ARBA" id="ARBA00023136"/>
    </source>
</evidence>
<dbReference type="GO" id="GO:0005737">
    <property type="term" value="C:cytoplasm"/>
    <property type="evidence" value="ECO:0007669"/>
    <property type="project" value="UniProtKB-ARBA"/>
</dbReference>
<dbReference type="Pfam" id="PF13493">
    <property type="entry name" value="DUF4118"/>
    <property type="match status" value="1"/>
</dbReference>
<keyword evidence="12 13" id="KW-0472">Membrane</keyword>
<dbReference type="SMART" id="SM00388">
    <property type="entry name" value="HisKA"/>
    <property type="match status" value="1"/>
</dbReference>
<dbReference type="InterPro" id="IPR003661">
    <property type="entry name" value="HisK_dim/P_dom"/>
</dbReference>
<feature type="transmembrane region" description="Helical" evidence="13">
    <location>
        <begin position="476"/>
        <end position="494"/>
    </location>
</feature>
<dbReference type="InterPro" id="IPR003018">
    <property type="entry name" value="GAF"/>
</dbReference>
<dbReference type="SUPFAM" id="SSF52402">
    <property type="entry name" value="Adenine nucleotide alpha hydrolases-like"/>
    <property type="match status" value="1"/>
</dbReference>
<dbReference type="Gene3D" id="3.30.565.10">
    <property type="entry name" value="Histidine kinase-like ATPase, C-terminal domain"/>
    <property type="match status" value="1"/>
</dbReference>
<dbReference type="InterPro" id="IPR052023">
    <property type="entry name" value="Histidine_kinase_KdpD"/>
</dbReference>
<dbReference type="Gene3D" id="1.20.120.620">
    <property type="entry name" value="Backbone structure of the membrane domain of e. Coli histidine kinase receptor kdpd"/>
    <property type="match status" value="1"/>
</dbReference>
<dbReference type="RefSeq" id="WP_183663787.1">
    <property type="nucleotide sequence ID" value="NZ_JACHXN010000014.1"/>
</dbReference>
<dbReference type="EMBL" id="JACHXN010000014">
    <property type="protein sequence ID" value="MBB3147785.1"/>
    <property type="molecule type" value="Genomic_DNA"/>
</dbReference>
<dbReference type="Gene3D" id="3.40.50.620">
    <property type="entry name" value="HUPs"/>
    <property type="match status" value="1"/>
</dbReference>
<dbReference type="SUPFAM" id="SSF55874">
    <property type="entry name" value="ATPase domain of HSP90 chaperone/DNA topoisomerase II/histidine kinase"/>
    <property type="match status" value="1"/>
</dbReference>
<name>A0A839UCW8_9HYPH</name>
<evidence type="ECO:0000256" key="3">
    <source>
        <dbReference type="ARBA" id="ARBA00012438"/>
    </source>
</evidence>
<dbReference type="SUPFAM" id="SSF55781">
    <property type="entry name" value="GAF domain-like"/>
    <property type="match status" value="1"/>
</dbReference>
<keyword evidence="11" id="KW-0902">Two-component regulatory system</keyword>
<evidence type="ECO:0000259" key="14">
    <source>
        <dbReference type="PROSITE" id="PS50109"/>
    </source>
</evidence>
<dbReference type="SUPFAM" id="SSF47384">
    <property type="entry name" value="Homodimeric domain of signal transducing histidine kinase"/>
    <property type="match status" value="1"/>
</dbReference>
<dbReference type="InterPro" id="IPR005467">
    <property type="entry name" value="His_kinase_dom"/>
</dbReference>
<keyword evidence="8 15" id="KW-0418">Kinase</keyword>
<dbReference type="PRINTS" id="PR00344">
    <property type="entry name" value="BCTRLSENSOR"/>
</dbReference>
<dbReference type="GO" id="GO:0005524">
    <property type="term" value="F:ATP binding"/>
    <property type="evidence" value="ECO:0007669"/>
    <property type="project" value="UniProtKB-KW"/>
</dbReference>
<evidence type="ECO:0000256" key="2">
    <source>
        <dbReference type="ARBA" id="ARBA00004141"/>
    </source>
</evidence>
<dbReference type="Gene3D" id="1.10.287.130">
    <property type="match status" value="1"/>
</dbReference>
<feature type="transmembrane region" description="Helical" evidence="13">
    <location>
        <begin position="429"/>
        <end position="456"/>
    </location>
</feature>